<dbReference type="Proteomes" id="UP001445472">
    <property type="component" value="Unassembled WGS sequence"/>
</dbReference>
<sequence>MSDGTALAERIAERRDGSGDPRELVGELRRALVLVPVEAGGLWTAELGGVRWI</sequence>
<evidence type="ECO:0000313" key="3">
    <source>
        <dbReference type="Proteomes" id="UP001445472"/>
    </source>
</evidence>
<feature type="region of interest" description="Disordered" evidence="1">
    <location>
        <begin position="1"/>
        <end position="22"/>
    </location>
</feature>
<dbReference type="RefSeq" id="WP_159026815.1">
    <property type="nucleotide sequence ID" value="NZ_JBEPBX010000011.1"/>
</dbReference>
<dbReference type="EMBL" id="JBEPBX010000011">
    <property type="protein sequence ID" value="MER6614582.1"/>
    <property type="molecule type" value="Genomic_DNA"/>
</dbReference>
<protein>
    <submittedName>
        <fullName evidence="2">Uncharacterized protein</fullName>
    </submittedName>
</protein>
<evidence type="ECO:0000256" key="1">
    <source>
        <dbReference type="SAM" id="MobiDB-lite"/>
    </source>
</evidence>
<feature type="compositionally biased region" description="Basic and acidic residues" evidence="1">
    <location>
        <begin position="10"/>
        <end position="22"/>
    </location>
</feature>
<gene>
    <name evidence="2" type="ORF">ABT276_14645</name>
</gene>
<evidence type="ECO:0000313" key="2">
    <source>
        <dbReference type="EMBL" id="MER6614582.1"/>
    </source>
</evidence>
<comment type="caution">
    <text evidence="2">The sequence shown here is derived from an EMBL/GenBank/DDBJ whole genome shotgun (WGS) entry which is preliminary data.</text>
</comment>
<name>A0ABV1UUV7_9ACTN</name>
<proteinExistence type="predicted"/>
<accession>A0ABV1UUV7</accession>
<reference evidence="2 3" key="1">
    <citation type="submission" date="2024-06" db="EMBL/GenBank/DDBJ databases">
        <title>The Natural Products Discovery Center: Release of the First 8490 Sequenced Strains for Exploring Actinobacteria Biosynthetic Diversity.</title>
        <authorList>
            <person name="Kalkreuter E."/>
            <person name="Kautsar S.A."/>
            <person name="Yang D."/>
            <person name="Bader C.D."/>
            <person name="Teijaro C.N."/>
            <person name="Fluegel L."/>
            <person name="Davis C.M."/>
            <person name="Simpson J.R."/>
            <person name="Lauterbach L."/>
            <person name="Steele A.D."/>
            <person name="Gui C."/>
            <person name="Meng S."/>
            <person name="Li G."/>
            <person name="Viehrig K."/>
            <person name="Ye F."/>
            <person name="Su P."/>
            <person name="Kiefer A.F."/>
            <person name="Nichols A."/>
            <person name="Cepeda A.J."/>
            <person name="Yan W."/>
            <person name="Fan B."/>
            <person name="Jiang Y."/>
            <person name="Adhikari A."/>
            <person name="Zheng C.-J."/>
            <person name="Schuster L."/>
            <person name="Cowan T.M."/>
            <person name="Smanski M.J."/>
            <person name="Chevrette M.G."/>
            <person name="De Carvalho L.P.S."/>
            <person name="Shen B."/>
        </authorList>
    </citation>
    <scope>NUCLEOTIDE SEQUENCE [LARGE SCALE GENOMIC DNA]</scope>
    <source>
        <strain evidence="2 3">NPDC000837</strain>
    </source>
</reference>
<organism evidence="2 3">
    <name type="scientific">Streptomyces xantholiticus</name>
    <dbReference type="NCBI Taxonomy" id="68285"/>
    <lineage>
        <taxon>Bacteria</taxon>
        <taxon>Bacillati</taxon>
        <taxon>Actinomycetota</taxon>
        <taxon>Actinomycetes</taxon>
        <taxon>Kitasatosporales</taxon>
        <taxon>Streptomycetaceae</taxon>
        <taxon>Streptomyces</taxon>
    </lineage>
</organism>
<keyword evidence="3" id="KW-1185">Reference proteome</keyword>